<dbReference type="SUPFAM" id="SSF52374">
    <property type="entry name" value="Nucleotidylyl transferase"/>
    <property type="match status" value="1"/>
</dbReference>
<dbReference type="InterPro" id="IPR029056">
    <property type="entry name" value="Ribokinase-like"/>
</dbReference>
<evidence type="ECO:0000256" key="12">
    <source>
        <dbReference type="ARBA" id="ARBA00047428"/>
    </source>
</evidence>
<dbReference type="InterPro" id="IPR014729">
    <property type="entry name" value="Rossmann-like_a/b/a_fold"/>
</dbReference>
<evidence type="ECO:0000256" key="9">
    <source>
        <dbReference type="ARBA" id="ARBA00022840"/>
    </source>
</evidence>
<dbReference type="PANTHER" id="PTHR46969">
    <property type="entry name" value="BIFUNCTIONAL PROTEIN HLDE"/>
    <property type="match status" value="1"/>
</dbReference>
<evidence type="ECO:0000259" key="14">
    <source>
        <dbReference type="Pfam" id="PF01467"/>
    </source>
</evidence>
<accession>A0A3B1CGU0</accession>
<dbReference type="GO" id="GO:0016773">
    <property type="term" value="F:phosphotransferase activity, alcohol group as acceptor"/>
    <property type="evidence" value="ECO:0007669"/>
    <property type="project" value="InterPro"/>
</dbReference>
<comment type="function">
    <text evidence="2">Catalyzes the ADP transfer from ATP to D-glycero-beta-D-manno-heptose 1-phosphate, yielding ADP-D-glycero-beta-D-manno-heptose.</text>
</comment>
<dbReference type="GO" id="GO:0009244">
    <property type="term" value="P:lipopolysaccharide core region biosynthetic process"/>
    <property type="evidence" value="ECO:0007669"/>
    <property type="project" value="UniProtKB-UniPathway"/>
</dbReference>
<evidence type="ECO:0000256" key="4">
    <source>
        <dbReference type="ARBA" id="ARBA00012519"/>
    </source>
</evidence>
<dbReference type="PROSITE" id="PS00583">
    <property type="entry name" value="PFKB_KINASES_1"/>
    <property type="match status" value="1"/>
</dbReference>
<dbReference type="Pfam" id="PF00294">
    <property type="entry name" value="PfkB"/>
    <property type="match status" value="1"/>
</dbReference>
<keyword evidence="7" id="KW-0547">Nucleotide-binding</keyword>
<dbReference type="PANTHER" id="PTHR46969:SF1">
    <property type="entry name" value="BIFUNCTIONAL PROTEIN HLDE"/>
    <property type="match status" value="1"/>
</dbReference>
<dbReference type="InterPro" id="IPR011913">
    <property type="entry name" value="RfaE_dom_I"/>
</dbReference>
<comment type="catalytic activity">
    <reaction evidence="12">
        <text>D-glycero-beta-D-manno-heptose 1-phosphate + ATP + H(+) = ADP-D-glycero-beta-D-manno-heptose + diphosphate</text>
        <dbReference type="Rhea" id="RHEA:27465"/>
        <dbReference type="ChEBI" id="CHEBI:15378"/>
        <dbReference type="ChEBI" id="CHEBI:30616"/>
        <dbReference type="ChEBI" id="CHEBI:33019"/>
        <dbReference type="ChEBI" id="CHEBI:59967"/>
        <dbReference type="ChEBI" id="CHEBI:61593"/>
        <dbReference type="EC" id="2.7.7.70"/>
    </reaction>
</comment>
<dbReference type="InterPro" id="IPR023030">
    <property type="entry name" value="Bifunc_HldE"/>
</dbReference>
<evidence type="ECO:0000256" key="6">
    <source>
        <dbReference type="ARBA" id="ARBA00022695"/>
    </source>
</evidence>
<dbReference type="InterPro" id="IPR011611">
    <property type="entry name" value="PfkB_dom"/>
</dbReference>
<evidence type="ECO:0000256" key="1">
    <source>
        <dbReference type="ARBA" id="ARBA00002319"/>
    </source>
</evidence>
<dbReference type="HAMAP" id="MF_01603">
    <property type="entry name" value="HldE"/>
    <property type="match status" value="1"/>
</dbReference>
<evidence type="ECO:0000259" key="13">
    <source>
        <dbReference type="Pfam" id="PF00294"/>
    </source>
</evidence>
<dbReference type="EC" id="2.7.7.70" evidence="4"/>
<evidence type="ECO:0000256" key="2">
    <source>
        <dbReference type="ARBA" id="ARBA00003753"/>
    </source>
</evidence>
<dbReference type="GO" id="GO:0033785">
    <property type="term" value="F:heptose 7-phosphate kinase activity"/>
    <property type="evidence" value="ECO:0007669"/>
    <property type="project" value="TreeGrafter"/>
</dbReference>
<comment type="function">
    <text evidence="1">Catalyzes the phosphorylation of D-glycero-D-manno-heptose 7-phosphate at the C-1 position to selectively form D-glycero-beta-D-manno-heptose-1,7-bisphosphate.</text>
</comment>
<keyword evidence="9" id="KW-0067">ATP-binding</keyword>
<dbReference type="NCBIfam" id="TIGR02198">
    <property type="entry name" value="rfaE_dom_I"/>
    <property type="match status" value="1"/>
</dbReference>
<keyword evidence="8 15" id="KW-0418">Kinase</keyword>
<name>A0A3B1CGU0_9ZZZZ</name>
<keyword evidence="10" id="KW-0511">Multifunctional enzyme</keyword>
<keyword evidence="6" id="KW-0548">Nucleotidyltransferase</keyword>
<feature type="domain" description="Carbohydrate kinase PfkB" evidence="13">
    <location>
        <begin position="18"/>
        <end position="310"/>
    </location>
</feature>
<comment type="pathway">
    <text evidence="3">Bacterial outer membrane biogenesis; LPS core biosynthesis.</text>
</comment>
<feature type="domain" description="Cytidyltransferase-like" evidence="14">
    <location>
        <begin position="354"/>
        <end position="446"/>
    </location>
</feature>
<sequence>MRQRLYKLLNEAKPGKALVVGDIILDRYVEGSVERISQEAPVQVFEATQERELLGGGANVAANVSALGASVYLVGVVGRDDFARSIRAMLKKRGINAGGLIVDNSRPTTRKTRFLSAGQQMLRVDHEMRHEVSMDIGRKMLDKIEKTVKKCSGVIISDYGKGALPGWLLKKIFAICKKADRQVIVDPKGVNYGRYLGATMITPNKKEAATATGIDIKNEKDYKKAALRIFKSARIEKLVITRGSEGMSVFDKPDGGVRLPAEALEVFDVSGAGDTVIATLSTMLFSGFSLDDAARTANVAAGIEVGHVGAWPVTKENILAKLGMEGPGAGKLMSRAQGASYAERLRASNKKVVFTNGCFDLLHAGHVKLLRKARAFGDCLIVGINTGASIRRLKGKNRPLLDDNDRIEIMGALDCVDAVIPFDEDTPLKLIKAIKPDVLVKGADYNVKNVVGHDVVKRYGGRVELVPLAVGKSTSGLIKVILKNHGK</sequence>
<dbReference type="NCBIfam" id="TIGR00125">
    <property type="entry name" value="cyt_tran_rel"/>
    <property type="match status" value="1"/>
</dbReference>
<gene>
    <name evidence="15" type="ORF">MNBD_NITROSPINAE03-1137</name>
</gene>
<dbReference type="UniPathway" id="UPA00958"/>
<keyword evidence="5 15" id="KW-0808">Transferase</keyword>
<dbReference type="InterPro" id="IPR011914">
    <property type="entry name" value="RfaE_dom_II"/>
</dbReference>
<dbReference type="SUPFAM" id="SSF53613">
    <property type="entry name" value="Ribokinase-like"/>
    <property type="match status" value="1"/>
</dbReference>
<dbReference type="InterPro" id="IPR002173">
    <property type="entry name" value="Carboh/pur_kinase_PfkB_CS"/>
</dbReference>
<dbReference type="Pfam" id="PF01467">
    <property type="entry name" value="CTP_transf_like"/>
    <property type="match status" value="1"/>
</dbReference>
<protein>
    <recommendedName>
        <fullName evidence="4">D-glycero-beta-D-manno-heptose 1-phosphate adenylyltransferase</fullName>
        <ecNumber evidence="4">2.7.7.70</ecNumber>
    </recommendedName>
</protein>
<dbReference type="NCBIfam" id="TIGR02199">
    <property type="entry name" value="rfaE_dom_II"/>
    <property type="match status" value="1"/>
</dbReference>
<dbReference type="Gene3D" id="3.40.1190.20">
    <property type="match status" value="1"/>
</dbReference>
<dbReference type="InterPro" id="IPR004821">
    <property type="entry name" value="Cyt_trans-like"/>
</dbReference>
<dbReference type="AlphaFoldDB" id="A0A3B1CGU0"/>
<evidence type="ECO:0000256" key="10">
    <source>
        <dbReference type="ARBA" id="ARBA00023268"/>
    </source>
</evidence>
<evidence type="ECO:0000256" key="11">
    <source>
        <dbReference type="ARBA" id="ARBA00023277"/>
    </source>
</evidence>
<reference evidence="15" key="1">
    <citation type="submission" date="2018-06" db="EMBL/GenBank/DDBJ databases">
        <authorList>
            <person name="Zhirakovskaya E."/>
        </authorList>
    </citation>
    <scope>NUCLEOTIDE SEQUENCE</scope>
</reference>
<keyword evidence="11" id="KW-0119">Carbohydrate metabolism</keyword>
<evidence type="ECO:0000313" key="15">
    <source>
        <dbReference type="EMBL" id="VAX23973.1"/>
    </source>
</evidence>
<dbReference type="GO" id="GO:0033786">
    <property type="term" value="F:heptose-1-phosphate adenylyltransferase activity"/>
    <property type="evidence" value="ECO:0007669"/>
    <property type="project" value="TreeGrafter"/>
</dbReference>
<dbReference type="EMBL" id="UOGB01000284">
    <property type="protein sequence ID" value="VAX23973.1"/>
    <property type="molecule type" value="Genomic_DNA"/>
</dbReference>
<evidence type="ECO:0000256" key="5">
    <source>
        <dbReference type="ARBA" id="ARBA00022679"/>
    </source>
</evidence>
<evidence type="ECO:0000256" key="8">
    <source>
        <dbReference type="ARBA" id="ARBA00022777"/>
    </source>
</evidence>
<dbReference type="GO" id="GO:0005829">
    <property type="term" value="C:cytosol"/>
    <property type="evidence" value="ECO:0007669"/>
    <property type="project" value="TreeGrafter"/>
</dbReference>
<dbReference type="CDD" id="cd01172">
    <property type="entry name" value="RfaE_like"/>
    <property type="match status" value="1"/>
</dbReference>
<evidence type="ECO:0000256" key="3">
    <source>
        <dbReference type="ARBA" id="ARBA00004713"/>
    </source>
</evidence>
<dbReference type="Gene3D" id="3.40.50.620">
    <property type="entry name" value="HUPs"/>
    <property type="match status" value="1"/>
</dbReference>
<dbReference type="GO" id="GO:0005524">
    <property type="term" value="F:ATP binding"/>
    <property type="evidence" value="ECO:0007669"/>
    <property type="project" value="UniProtKB-KW"/>
</dbReference>
<proteinExistence type="inferred from homology"/>
<evidence type="ECO:0000256" key="7">
    <source>
        <dbReference type="ARBA" id="ARBA00022741"/>
    </source>
</evidence>
<organism evidence="15">
    <name type="scientific">hydrothermal vent metagenome</name>
    <dbReference type="NCBI Taxonomy" id="652676"/>
    <lineage>
        <taxon>unclassified sequences</taxon>
        <taxon>metagenomes</taxon>
        <taxon>ecological metagenomes</taxon>
    </lineage>
</organism>